<proteinExistence type="predicted"/>
<accession>F4N4X6</accession>
<dbReference type="AlphaFoldDB" id="F4N4X6"/>
<protein>
    <submittedName>
        <fullName evidence="1">Uncharacterized protein</fullName>
    </submittedName>
</protein>
<organism evidence="1">
    <name type="scientific">Yersinia enterocolitica W22703</name>
    <dbReference type="NCBI Taxonomy" id="913028"/>
    <lineage>
        <taxon>Bacteria</taxon>
        <taxon>Pseudomonadati</taxon>
        <taxon>Pseudomonadota</taxon>
        <taxon>Gammaproteobacteria</taxon>
        <taxon>Enterobacterales</taxon>
        <taxon>Yersiniaceae</taxon>
        <taxon>Yersinia</taxon>
    </lineage>
</organism>
<reference evidence="1" key="1">
    <citation type="journal article" date="2011" name="BMC Genomics">
        <title>Shotgun sequencing of Yersinia enterocolitica strain W22703 (biotype 2, serotype O:9): genomic evidence for oscillation between invertebrates and mammals.</title>
        <authorList>
            <person name="Fuchs T.M."/>
            <person name="Brandt K."/>
            <person name="Starke M."/>
            <person name="Rattei T."/>
        </authorList>
    </citation>
    <scope>NUCLEOTIDE SEQUENCE</scope>
</reference>
<name>F4N4X6_YEREN</name>
<sequence length="440" mass="51146">MSDITKGYFSSHTLNINNLNSLQDEPENFNANLSMLDKVIDFIRMICCLETKEHALCELNELLHKNHLVNNPVELLNVFEKILPEDVKNNIVFTFHYENSERKLEKIEIGYDDKLLEINPDLCWLTPRDEKIIKNSKLDVVELFNKKDYGILCAEIDDTQKKAMPTNGGGRALIGVINRELDIILDSCPNKSENDKLNFNAKIMVNIKNEEAKAEKLILTYKGHSVLEIPIKEGEREIVETVNNKNFNVKHYYTSCPYYEMKTLFETIDGNMDLILSKAKFNKREERFNFICEVYNDIKKLNLLVDVNNIFRAIGTKAESIENKPINIKECITNALAVTKHLQNNEVDDEFDSQQVEQIKYHLNLIKHCMISHVSQLETDPENKINYVDIIINELNYKYSILAKNEEDFDGKEKESERVKESILNVIKLREYCQRSLTPK</sequence>
<gene>
    <name evidence="1" type="ORF">YEW_GU29950</name>
</gene>
<evidence type="ECO:0000313" key="1">
    <source>
        <dbReference type="EMBL" id="CBX73134.1"/>
    </source>
</evidence>
<dbReference type="EMBL" id="FR718718">
    <property type="protein sequence ID" value="CBX73134.1"/>
    <property type="molecule type" value="Genomic_DNA"/>
</dbReference>